<keyword evidence="2" id="KW-1185">Reference proteome</keyword>
<dbReference type="OrthoDB" id="3968810at2"/>
<proteinExistence type="predicted"/>
<evidence type="ECO:0000313" key="2">
    <source>
        <dbReference type="Proteomes" id="UP000468735"/>
    </source>
</evidence>
<gene>
    <name evidence="1" type="ORF">F8566_21845</name>
</gene>
<dbReference type="PROSITE" id="PS51318">
    <property type="entry name" value="TAT"/>
    <property type="match status" value="1"/>
</dbReference>
<dbReference type="RefSeq" id="WP_151562715.1">
    <property type="nucleotide sequence ID" value="NZ_WBMT01000010.1"/>
</dbReference>
<organism evidence="1 2">
    <name type="scientific">Actinomadura rudentiformis</name>
    <dbReference type="NCBI Taxonomy" id="359158"/>
    <lineage>
        <taxon>Bacteria</taxon>
        <taxon>Bacillati</taxon>
        <taxon>Actinomycetota</taxon>
        <taxon>Actinomycetes</taxon>
        <taxon>Streptosporangiales</taxon>
        <taxon>Thermomonosporaceae</taxon>
        <taxon>Actinomadura</taxon>
    </lineage>
</organism>
<dbReference type="InterPro" id="IPR006311">
    <property type="entry name" value="TAT_signal"/>
</dbReference>
<accession>A0A6H9YZJ0</accession>
<evidence type="ECO:0000313" key="1">
    <source>
        <dbReference type="EMBL" id="KAB2346859.1"/>
    </source>
</evidence>
<protein>
    <recommendedName>
        <fullName evidence="3">Teichoic acid biosynthesis protein C</fullName>
    </recommendedName>
</protein>
<dbReference type="Proteomes" id="UP000468735">
    <property type="component" value="Unassembled WGS sequence"/>
</dbReference>
<reference evidence="1 2" key="1">
    <citation type="submission" date="2019-09" db="EMBL/GenBank/DDBJ databases">
        <title>Actinomadura physcomitrii sp. nov., a novel actinomycete isolated from moss [Physcomitrium sphaericum (Ludw) Fuernr].</title>
        <authorList>
            <person name="Zhuang X."/>
            <person name="Liu C."/>
        </authorList>
    </citation>
    <scope>NUCLEOTIDE SEQUENCE [LARGE SCALE GENOMIC DNA]</scope>
    <source>
        <strain evidence="1 2">HMC1</strain>
    </source>
</reference>
<dbReference type="EMBL" id="WBMT01000010">
    <property type="protein sequence ID" value="KAB2346859.1"/>
    <property type="molecule type" value="Genomic_DNA"/>
</dbReference>
<sequence>MHEKQWNRRRVLTLGGRAAAAVALGPLLTGTRTANASAGSGTAVSRRFDLSGSVHSLLWNKAILPGTVIQSFGFDDLRGHLYFVQVLDEAGAAPAGRLHVTRTDMSGNVLGDMILRDRAGKGWGHGMSLAVESTPGHVRLWIEVDGAVRTDGLDCTGRALARIPFVDGATFTPDSAGVEKHTLIRGATEVTCALDPVNNRLVQRYVLANRARYAVYSLNEVIAGRYHPVAWFAEPMLSRAFRPGLPSEIFVEVQGYAAYDRHLYILAANLQDEARLTAVDLRSGRTVQRRSLDSGPSSAFPHVYRKAEGMAIQQTGGSARLCHGFAGGDPGIRTTTISYLESMV</sequence>
<comment type="caution">
    <text evidence="1">The sequence shown here is derived from an EMBL/GenBank/DDBJ whole genome shotgun (WGS) entry which is preliminary data.</text>
</comment>
<name>A0A6H9YZJ0_9ACTN</name>
<evidence type="ECO:0008006" key="3">
    <source>
        <dbReference type="Google" id="ProtNLM"/>
    </source>
</evidence>
<dbReference type="AlphaFoldDB" id="A0A6H9YZJ0"/>